<dbReference type="SUPFAM" id="SSF50729">
    <property type="entry name" value="PH domain-like"/>
    <property type="match status" value="1"/>
</dbReference>
<dbReference type="InterPro" id="IPR036860">
    <property type="entry name" value="SH2_dom_sf"/>
</dbReference>
<dbReference type="Gene3D" id="2.30.29.30">
    <property type="entry name" value="Pleckstrin-homology domain (PH domain)/Phosphotyrosine-binding domain (PTB)"/>
    <property type="match status" value="1"/>
</dbReference>
<evidence type="ECO:0000256" key="3">
    <source>
        <dbReference type="SAM" id="MobiDB-lite"/>
    </source>
</evidence>
<name>A0A267E430_9PLAT</name>
<feature type="compositionally biased region" description="Basic and acidic residues" evidence="3">
    <location>
        <begin position="517"/>
        <end position="529"/>
    </location>
</feature>
<dbReference type="SMART" id="SM00462">
    <property type="entry name" value="PTB"/>
    <property type="match status" value="1"/>
</dbReference>
<feature type="compositionally biased region" description="Low complexity" evidence="3">
    <location>
        <begin position="354"/>
        <end position="369"/>
    </location>
</feature>
<evidence type="ECO:0008006" key="8">
    <source>
        <dbReference type="Google" id="ProtNLM"/>
    </source>
</evidence>
<dbReference type="PROSITE" id="PS01179">
    <property type="entry name" value="PID"/>
    <property type="match status" value="1"/>
</dbReference>
<dbReference type="SMART" id="SM00252">
    <property type="entry name" value="SH2"/>
    <property type="match status" value="1"/>
</dbReference>
<organism evidence="6 7">
    <name type="scientific">Macrostomum lignano</name>
    <dbReference type="NCBI Taxonomy" id="282301"/>
    <lineage>
        <taxon>Eukaryota</taxon>
        <taxon>Metazoa</taxon>
        <taxon>Spiralia</taxon>
        <taxon>Lophotrochozoa</taxon>
        <taxon>Platyhelminthes</taxon>
        <taxon>Rhabditophora</taxon>
        <taxon>Macrostomorpha</taxon>
        <taxon>Macrostomida</taxon>
        <taxon>Macrostomidae</taxon>
        <taxon>Macrostomum</taxon>
    </lineage>
</organism>
<reference evidence="6 7" key="1">
    <citation type="submission" date="2017-06" db="EMBL/GenBank/DDBJ databases">
        <title>A platform for efficient transgenesis in Macrostomum lignano, a flatworm model organism for stem cell research.</title>
        <authorList>
            <person name="Berezikov E."/>
        </authorList>
    </citation>
    <scope>NUCLEOTIDE SEQUENCE [LARGE SCALE GENOMIC DNA]</scope>
    <source>
        <strain evidence="6">DV1</strain>
        <tissue evidence="6">Whole organism</tissue>
    </source>
</reference>
<dbReference type="InterPro" id="IPR006020">
    <property type="entry name" value="PTB/PI_dom"/>
</dbReference>
<keyword evidence="1 2" id="KW-0727">SH2 domain</keyword>
<feature type="non-terminal residue" evidence="6">
    <location>
        <position position="1"/>
    </location>
</feature>
<evidence type="ECO:0000256" key="1">
    <source>
        <dbReference type="ARBA" id="ARBA00022999"/>
    </source>
</evidence>
<feature type="region of interest" description="Disordered" evidence="3">
    <location>
        <begin position="237"/>
        <end position="419"/>
    </location>
</feature>
<dbReference type="EMBL" id="NIVC01002636">
    <property type="protein sequence ID" value="PAA56323.1"/>
    <property type="molecule type" value="Genomic_DNA"/>
</dbReference>
<evidence type="ECO:0000259" key="4">
    <source>
        <dbReference type="PROSITE" id="PS01179"/>
    </source>
</evidence>
<evidence type="ECO:0000256" key="2">
    <source>
        <dbReference type="PROSITE-ProRule" id="PRU00191"/>
    </source>
</evidence>
<dbReference type="PANTHER" id="PTHR15832:SF2">
    <property type="entry name" value="SH2 DOMAIN-CONTAINING PROTEIN"/>
    <property type="match status" value="1"/>
</dbReference>
<comment type="caution">
    <text evidence="6">The sequence shown here is derived from an EMBL/GenBank/DDBJ whole genome shotgun (WGS) entry which is preliminary data.</text>
</comment>
<dbReference type="Gene3D" id="3.30.505.10">
    <property type="entry name" value="SH2 domain"/>
    <property type="match status" value="1"/>
</dbReference>
<protein>
    <recommendedName>
        <fullName evidence="8">SH2 domain-containing protein</fullName>
    </recommendedName>
</protein>
<evidence type="ECO:0000313" key="6">
    <source>
        <dbReference type="EMBL" id="PAA56323.1"/>
    </source>
</evidence>
<feature type="compositionally biased region" description="Polar residues" evidence="3">
    <location>
        <begin position="304"/>
        <end position="322"/>
    </location>
</feature>
<dbReference type="AlphaFoldDB" id="A0A267E430"/>
<feature type="domain" description="SH2" evidence="5">
    <location>
        <begin position="418"/>
        <end position="514"/>
    </location>
</feature>
<dbReference type="Pfam" id="PF00640">
    <property type="entry name" value="PID"/>
    <property type="match status" value="1"/>
</dbReference>
<dbReference type="PROSITE" id="PS50001">
    <property type="entry name" value="SH2"/>
    <property type="match status" value="1"/>
</dbReference>
<evidence type="ECO:0000313" key="7">
    <source>
        <dbReference type="Proteomes" id="UP000215902"/>
    </source>
</evidence>
<dbReference type="Pfam" id="PF00017">
    <property type="entry name" value="SH2"/>
    <property type="match status" value="1"/>
</dbReference>
<feature type="compositionally biased region" description="Low complexity" evidence="3">
    <location>
        <begin position="323"/>
        <end position="333"/>
    </location>
</feature>
<feature type="domain" description="PID" evidence="4">
    <location>
        <begin position="39"/>
        <end position="158"/>
    </location>
</feature>
<dbReference type="InterPro" id="IPR011993">
    <property type="entry name" value="PH-like_dom_sf"/>
</dbReference>
<accession>A0A267E430</accession>
<feature type="compositionally biased region" description="Polar residues" evidence="3">
    <location>
        <begin position="265"/>
        <end position="276"/>
    </location>
</feature>
<dbReference type="CDD" id="cd13157">
    <property type="entry name" value="PTB_tensin-related"/>
    <property type="match status" value="1"/>
</dbReference>
<gene>
    <name evidence="6" type="ORF">BOX15_Mlig034332g1</name>
</gene>
<sequence length="572" mass="63314">ASATPPSSSSSPARMESVPAAPALDHVTALQRGETLVRAAAYIGSFAVEGADPRHRSEFAHRELDRMRNYNRSKPVQLWLALSGIKVCDEFGRTVYMAHALRRISYASCNPDHCQFAFMAREPKAQVNLQYCHAFVTVHPDLAEELNNLVGDCFKLAYTLQQQQKQQQQKQQQQILLQQQQQQYVKKQPLQQPQPINKQQQVQQQLQMYQQQQQLQQKQQLEQQQQLQQQIQQQQQQQQQQRPARRSEAAQQTTPPPLADESTRRCSQLGSSSAGSQQQQQQPPPPPRDNSCCLDQSVSSSSSLANMQWSTTDQTLPESTVTQHQQQQQQQQQPRRNRRSGREYLATVGGIAGNGASTAAAAGTVGDTTPSPPPPPLPARSSPASASSTSAQSSQPPPLSAEDSEEAGAEESPVNADWYQADMPRDTALGLLSREEVGAFIVRDSGTHPGCYALSVRVARSDNPSGFAHYLVQRTQRGCVRLKGLAKEWPGLQSLVCHLSVMPELLPCPLRLPRHRQEEDNPVYTDDRALGGATTASDEQDGVGCPYGLGLPPDEDYQRLSDFSSIMAELRM</sequence>
<feature type="region of interest" description="Disordered" evidence="3">
    <location>
        <begin position="517"/>
        <end position="545"/>
    </location>
</feature>
<dbReference type="OrthoDB" id="10013007at2759"/>
<evidence type="ECO:0000259" key="5">
    <source>
        <dbReference type="PROSITE" id="PS50001"/>
    </source>
</evidence>
<proteinExistence type="predicted"/>
<dbReference type="PANTHER" id="PTHR15832">
    <property type="entry name" value="SHC (SRC HOMOLOGY DOMAIN C-TERMINAL) ADAPTOR HOMOLOG"/>
    <property type="match status" value="1"/>
</dbReference>
<feature type="compositionally biased region" description="Low complexity" evidence="3">
    <location>
        <begin position="379"/>
        <end position="394"/>
    </location>
</feature>
<keyword evidence="7" id="KW-1185">Reference proteome</keyword>
<dbReference type="Proteomes" id="UP000215902">
    <property type="component" value="Unassembled WGS sequence"/>
</dbReference>
<dbReference type="InterPro" id="IPR000980">
    <property type="entry name" value="SH2"/>
</dbReference>
<dbReference type="SUPFAM" id="SSF55550">
    <property type="entry name" value="SH2 domain"/>
    <property type="match status" value="1"/>
</dbReference>